<comment type="similarity">
    <text evidence="1">Belongs to the LysR transcriptional regulatory family.</text>
</comment>
<evidence type="ECO:0000313" key="6">
    <source>
        <dbReference type="EMBL" id="GAA0919261.1"/>
    </source>
</evidence>
<evidence type="ECO:0000256" key="3">
    <source>
        <dbReference type="ARBA" id="ARBA00023125"/>
    </source>
</evidence>
<sequence length="322" mass="35502">MVEPVLKENFIRCRRSPSLLAVEFDLTRLRILEAIGRLGSMTAAAEELNYSPSAVSQQMKRLASDVRTPVLYRHPKGVSLTEAGTAIVGAARNVQTLLRGLDKELDDLVNVRRGSVSIGVFPTFAASVLPEVLLEFRRRYPDIDLVVRSTRSAPATELLGSRDVDLALVWDYPHRPVEAPGIVTQPLMLDTTVLVLPVGHPLADAPEVRFEALHAESWIVRAENHLSRDLVERMARTAGFTPRIGVEAYDYPELQALVAAGFGVSICPLLALRPRRDDIVVKALPDSVPPRRIFTATLEGRPCSPAHRALHEVMKDVVALTH</sequence>
<evidence type="ECO:0000259" key="5">
    <source>
        <dbReference type="PROSITE" id="PS50931"/>
    </source>
</evidence>
<evidence type="ECO:0000256" key="2">
    <source>
        <dbReference type="ARBA" id="ARBA00023015"/>
    </source>
</evidence>
<keyword evidence="4" id="KW-0804">Transcription</keyword>
<dbReference type="SUPFAM" id="SSF46785">
    <property type="entry name" value="Winged helix' DNA-binding domain"/>
    <property type="match status" value="1"/>
</dbReference>
<evidence type="ECO:0000256" key="1">
    <source>
        <dbReference type="ARBA" id="ARBA00009437"/>
    </source>
</evidence>
<comment type="caution">
    <text evidence="6">The sequence shown here is derived from an EMBL/GenBank/DDBJ whole genome shotgun (WGS) entry which is preliminary data.</text>
</comment>
<keyword evidence="3" id="KW-0238">DNA-binding</keyword>
<feature type="domain" description="HTH lysR-type" evidence="5">
    <location>
        <begin position="24"/>
        <end position="81"/>
    </location>
</feature>
<dbReference type="PANTHER" id="PTHR30346:SF29">
    <property type="entry name" value="LYSR SUBSTRATE-BINDING"/>
    <property type="match status" value="1"/>
</dbReference>
<dbReference type="CDD" id="cd08423">
    <property type="entry name" value="PBP2_LTTR_like_6"/>
    <property type="match status" value="1"/>
</dbReference>
<dbReference type="InterPro" id="IPR036390">
    <property type="entry name" value="WH_DNA-bd_sf"/>
</dbReference>
<dbReference type="Pfam" id="PF00126">
    <property type="entry name" value="HTH_1"/>
    <property type="match status" value="1"/>
</dbReference>
<evidence type="ECO:0000313" key="7">
    <source>
        <dbReference type="Proteomes" id="UP001499967"/>
    </source>
</evidence>
<dbReference type="PROSITE" id="PS50931">
    <property type="entry name" value="HTH_LYSR"/>
    <property type="match status" value="1"/>
</dbReference>
<dbReference type="Pfam" id="PF03466">
    <property type="entry name" value="LysR_substrate"/>
    <property type="match status" value="1"/>
</dbReference>
<name>A0ABP3ZBV6_9PSEU</name>
<dbReference type="InterPro" id="IPR000847">
    <property type="entry name" value="LysR_HTH_N"/>
</dbReference>
<dbReference type="Gene3D" id="1.10.10.10">
    <property type="entry name" value="Winged helix-like DNA-binding domain superfamily/Winged helix DNA-binding domain"/>
    <property type="match status" value="1"/>
</dbReference>
<keyword evidence="2" id="KW-0805">Transcription regulation</keyword>
<protein>
    <submittedName>
        <fullName evidence="6">LysR family transcriptional regulator</fullName>
    </submittedName>
</protein>
<dbReference type="SUPFAM" id="SSF53850">
    <property type="entry name" value="Periplasmic binding protein-like II"/>
    <property type="match status" value="1"/>
</dbReference>
<keyword evidence="7" id="KW-1185">Reference proteome</keyword>
<dbReference type="PANTHER" id="PTHR30346">
    <property type="entry name" value="TRANSCRIPTIONAL DUAL REGULATOR HCAR-RELATED"/>
    <property type="match status" value="1"/>
</dbReference>
<dbReference type="Proteomes" id="UP001499967">
    <property type="component" value="Unassembled WGS sequence"/>
</dbReference>
<accession>A0ABP3ZBV6</accession>
<dbReference type="Gene3D" id="3.40.190.10">
    <property type="entry name" value="Periplasmic binding protein-like II"/>
    <property type="match status" value="2"/>
</dbReference>
<gene>
    <name evidence="6" type="ORF">GCM10009559_01270</name>
</gene>
<reference evidence="7" key="1">
    <citation type="journal article" date="2019" name="Int. J. Syst. Evol. Microbiol.">
        <title>The Global Catalogue of Microorganisms (GCM) 10K type strain sequencing project: providing services to taxonomists for standard genome sequencing and annotation.</title>
        <authorList>
            <consortium name="The Broad Institute Genomics Platform"/>
            <consortium name="The Broad Institute Genome Sequencing Center for Infectious Disease"/>
            <person name="Wu L."/>
            <person name="Ma J."/>
        </authorList>
    </citation>
    <scope>NUCLEOTIDE SEQUENCE [LARGE SCALE GENOMIC DNA]</scope>
    <source>
        <strain evidence="7">JCM 11117</strain>
    </source>
</reference>
<organism evidence="6 7">
    <name type="scientific">Pseudonocardia zijingensis</name>
    <dbReference type="NCBI Taxonomy" id="153376"/>
    <lineage>
        <taxon>Bacteria</taxon>
        <taxon>Bacillati</taxon>
        <taxon>Actinomycetota</taxon>
        <taxon>Actinomycetes</taxon>
        <taxon>Pseudonocardiales</taxon>
        <taxon>Pseudonocardiaceae</taxon>
        <taxon>Pseudonocardia</taxon>
    </lineage>
</organism>
<evidence type="ECO:0000256" key="4">
    <source>
        <dbReference type="ARBA" id="ARBA00023163"/>
    </source>
</evidence>
<dbReference type="InterPro" id="IPR005119">
    <property type="entry name" value="LysR_subst-bd"/>
</dbReference>
<proteinExistence type="inferred from homology"/>
<dbReference type="EMBL" id="BAAAHP010000003">
    <property type="protein sequence ID" value="GAA0919261.1"/>
    <property type="molecule type" value="Genomic_DNA"/>
</dbReference>
<dbReference type="InterPro" id="IPR036388">
    <property type="entry name" value="WH-like_DNA-bd_sf"/>
</dbReference>